<accession>A0ABT7BFC9</accession>
<dbReference type="Proteomes" id="UP001231370">
    <property type="component" value="Unassembled WGS sequence"/>
</dbReference>
<comment type="caution">
    <text evidence="7">The sequence shown here is derived from an EMBL/GenBank/DDBJ whole genome shotgun (WGS) entry which is preliminary data.</text>
</comment>
<dbReference type="InterPro" id="IPR004089">
    <property type="entry name" value="MCPsignal_dom"/>
</dbReference>
<evidence type="ECO:0000313" key="7">
    <source>
        <dbReference type="EMBL" id="MDJ1177886.1"/>
    </source>
</evidence>
<gene>
    <name evidence="7" type="ORF">PJF56_03310</name>
</gene>
<proteinExistence type="inferred from homology"/>
<dbReference type="PROSITE" id="PS50111">
    <property type="entry name" value="CHEMOTAXIS_TRANSDUC_2"/>
    <property type="match status" value="1"/>
</dbReference>
<dbReference type="PANTHER" id="PTHR43531:SF11">
    <property type="entry name" value="METHYL-ACCEPTING CHEMOTAXIS PROTEIN 3"/>
    <property type="match status" value="1"/>
</dbReference>
<reference evidence="7 8" key="1">
    <citation type="submission" date="2023-01" db="EMBL/GenBank/DDBJ databases">
        <title>Novel diversity within Roseofilum (Cyanobacteria; Desertifilaceae) from marine benthic mats with descriptions of four novel species.</title>
        <authorList>
            <person name="Wang Y."/>
            <person name="Berthold D.E."/>
            <person name="Hu J."/>
            <person name="Lefler F.W."/>
            <person name="Laughinghouse H.D. IV."/>
        </authorList>
    </citation>
    <scope>NUCLEOTIDE SEQUENCE [LARGE SCALE GENOMIC DNA]</scope>
    <source>
        <strain evidence="7 8">BLCC-M91</strain>
    </source>
</reference>
<dbReference type="InterPro" id="IPR051310">
    <property type="entry name" value="MCP_chemotaxis"/>
</dbReference>
<dbReference type="PROSITE" id="PS50885">
    <property type="entry name" value="HAMP"/>
    <property type="match status" value="1"/>
</dbReference>
<dbReference type="SMART" id="SM00283">
    <property type="entry name" value="MA"/>
    <property type="match status" value="1"/>
</dbReference>
<organism evidence="7 8">
    <name type="scientific">Roseofilum halophilum BLCC-M91</name>
    <dbReference type="NCBI Taxonomy" id="3022259"/>
    <lineage>
        <taxon>Bacteria</taxon>
        <taxon>Bacillati</taxon>
        <taxon>Cyanobacteriota</taxon>
        <taxon>Cyanophyceae</taxon>
        <taxon>Desertifilales</taxon>
        <taxon>Desertifilaceae</taxon>
        <taxon>Roseofilum</taxon>
        <taxon>Roseofilum halophilum</taxon>
    </lineage>
</organism>
<feature type="domain" description="Methyl-accepting transducer" evidence="5">
    <location>
        <begin position="267"/>
        <end position="482"/>
    </location>
</feature>
<dbReference type="InterPro" id="IPR003660">
    <property type="entry name" value="HAMP_dom"/>
</dbReference>
<sequence length="508" mass="56161">MIRWLTNQKIGKKLAILGVTVTALILLNMVGMIEIAKTGYFQFLEREHIEFVLLMQVKLDQLQETLHHLDKSIDTSLITANSTERLEMGLQPLLDNTVELPIACLDAVNGIERSAFTLLGFGEVFTLCENDIVDLNQANQIVENYLEQAISFASFVDTFQNYLNTIQNSSRRFSILVPEARNTVQSIILSANMLLSFFVLGLFWLISNMLRTPIVAMAKRIQEIARGEGDLTRRLKITSHDEIGEVAHWFNLFIQKLQEVIIDAKNVTGNVADGSYGMSARAAAMSEGANSQAAAAQQVSSSIKEMTATIRKNTENALETEQLAIQAAADAKETGQAVAEAVLAMQQIAQKISIIEDITRQTRMLSLNASIEAVQAQVSAKGFAVVASEVRALAERSQRAATEITNLAKSSVIVAENAGAMLRRLVPDIQKTAELVQEISAVSKEQNTSTEQINWAIEQLNRVTQQNALTSEELATIAKDLSTQSEDLQQTIAFFNTEGMAQQRYYHY</sequence>
<evidence type="ECO:0000259" key="6">
    <source>
        <dbReference type="PROSITE" id="PS50885"/>
    </source>
</evidence>
<dbReference type="Pfam" id="PF00015">
    <property type="entry name" value="MCPsignal"/>
    <property type="match status" value="1"/>
</dbReference>
<evidence type="ECO:0000313" key="8">
    <source>
        <dbReference type="Proteomes" id="UP001231370"/>
    </source>
</evidence>
<dbReference type="PRINTS" id="PR00260">
    <property type="entry name" value="CHEMTRNSDUCR"/>
</dbReference>
<keyword evidence="4" id="KW-1133">Transmembrane helix</keyword>
<evidence type="ECO:0000259" key="5">
    <source>
        <dbReference type="PROSITE" id="PS50111"/>
    </source>
</evidence>
<evidence type="ECO:0000256" key="1">
    <source>
        <dbReference type="ARBA" id="ARBA00022500"/>
    </source>
</evidence>
<keyword evidence="4" id="KW-0472">Membrane</keyword>
<dbReference type="InterPro" id="IPR004090">
    <property type="entry name" value="Chemotax_Me-accpt_rcpt"/>
</dbReference>
<comment type="similarity">
    <text evidence="2">Belongs to the methyl-accepting chemotaxis (MCP) protein family.</text>
</comment>
<keyword evidence="1" id="KW-0145">Chemotaxis</keyword>
<name>A0ABT7BFC9_9CYAN</name>
<dbReference type="CDD" id="cd06225">
    <property type="entry name" value="HAMP"/>
    <property type="match status" value="1"/>
</dbReference>
<evidence type="ECO:0000256" key="3">
    <source>
        <dbReference type="PROSITE-ProRule" id="PRU00284"/>
    </source>
</evidence>
<dbReference type="Pfam" id="PF00672">
    <property type="entry name" value="HAMP"/>
    <property type="match status" value="1"/>
</dbReference>
<keyword evidence="3" id="KW-0807">Transducer</keyword>
<feature type="transmembrane region" description="Helical" evidence="4">
    <location>
        <begin position="187"/>
        <end position="210"/>
    </location>
</feature>
<dbReference type="Gene3D" id="1.10.287.950">
    <property type="entry name" value="Methyl-accepting chemotaxis protein"/>
    <property type="match status" value="1"/>
</dbReference>
<protein>
    <submittedName>
        <fullName evidence="7">Methyl-accepting chemotaxis protein</fullName>
    </submittedName>
</protein>
<dbReference type="SMART" id="SM00304">
    <property type="entry name" value="HAMP"/>
    <property type="match status" value="1"/>
</dbReference>
<dbReference type="PANTHER" id="PTHR43531">
    <property type="entry name" value="PROTEIN ICFG"/>
    <property type="match status" value="1"/>
</dbReference>
<dbReference type="SUPFAM" id="SSF58104">
    <property type="entry name" value="Methyl-accepting chemotaxis protein (MCP) signaling domain"/>
    <property type="match status" value="1"/>
</dbReference>
<evidence type="ECO:0000256" key="4">
    <source>
        <dbReference type="SAM" id="Phobius"/>
    </source>
</evidence>
<evidence type="ECO:0000256" key="2">
    <source>
        <dbReference type="ARBA" id="ARBA00029447"/>
    </source>
</evidence>
<feature type="domain" description="HAMP" evidence="6">
    <location>
        <begin position="208"/>
        <end position="262"/>
    </location>
</feature>
<dbReference type="RefSeq" id="WP_283761214.1">
    <property type="nucleotide sequence ID" value="NZ_JAQPOK010000024.1"/>
</dbReference>
<keyword evidence="4" id="KW-0812">Transmembrane</keyword>
<keyword evidence="8" id="KW-1185">Reference proteome</keyword>
<dbReference type="EMBL" id="JAQPOK010000024">
    <property type="protein sequence ID" value="MDJ1177886.1"/>
    <property type="molecule type" value="Genomic_DNA"/>
</dbReference>